<evidence type="ECO:0000313" key="1">
    <source>
        <dbReference type="EMBL" id="KIE63735.1"/>
    </source>
</evidence>
<gene>
    <name evidence="1" type="ORF">P689_122217</name>
</gene>
<organism evidence="1 2">
    <name type="scientific">Candidatus Riesia pediculischaeffi PTSU</name>
    <dbReference type="NCBI Taxonomy" id="1401651"/>
    <lineage>
        <taxon>Bacteria</taxon>
        <taxon>Pseudomonadati</taxon>
        <taxon>Pseudomonadota</taxon>
        <taxon>Gammaproteobacteria</taxon>
        <taxon>Enterobacterales</taxon>
        <taxon>Enterobacteriaceae</taxon>
        <taxon>Candidatus Riesia</taxon>
    </lineage>
</organism>
<dbReference type="EMBL" id="AWXV01000004">
    <property type="protein sequence ID" value="KIE63735.1"/>
    <property type="molecule type" value="Genomic_DNA"/>
</dbReference>
<proteinExistence type="predicted"/>
<dbReference type="AlphaFoldDB" id="A0A0C1VIW5"/>
<sequence>MFNKGFIFEAMKNNCYDMPRIEDTSLKCNMLGCLIFYRGYHSRSLDI</sequence>
<dbReference type="Proteomes" id="UP000054529">
    <property type="component" value="Unassembled WGS sequence"/>
</dbReference>
<name>A0A0C1VIW5_9ENTR</name>
<comment type="caution">
    <text evidence="1">The sequence shown here is derived from an EMBL/GenBank/DDBJ whole genome shotgun (WGS) entry which is preliminary data.</text>
</comment>
<protein>
    <submittedName>
        <fullName evidence="1">Uncharacterized protein</fullName>
    </submittedName>
</protein>
<dbReference type="HOGENOM" id="CLU_3165922_0_0_6"/>
<evidence type="ECO:0000313" key="2">
    <source>
        <dbReference type="Proteomes" id="UP000054529"/>
    </source>
</evidence>
<reference evidence="1 2" key="1">
    <citation type="journal article" date="2014" name="G3 (Bethesda)">
        <title>Genome sequence of Candidatus Riesia pediculischaeffi, endosymbiont of chimpanzee lice, and genomic comparison of recently acquired endosymbionts from human and chimpanzee lice.</title>
        <authorList>
            <person name="Boyd B.M."/>
            <person name="Allen J.M."/>
            <person name="de Crecy-Lagard V."/>
            <person name="Reed D.L."/>
        </authorList>
    </citation>
    <scope>NUCLEOTIDE SEQUENCE [LARGE SCALE GENOMIC DNA]</scope>
    <source>
        <strain evidence="1 2">PTSU</strain>
    </source>
</reference>
<accession>A0A0C1VIW5</accession>